<dbReference type="AlphaFoldDB" id="A0A1G2F0C1"/>
<dbReference type="EMBL" id="MHMS01000025">
    <property type="protein sequence ID" value="OGZ31566.1"/>
    <property type="molecule type" value="Genomic_DNA"/>
</dbReference>
<evidence type="ECO:0000313" key="2">
    <source>
        <dbReference type="Proteomes" id="UP000176787"/>
    </source>
</evidence>
<evidence type="ECO:0000313" key="1">
    <source>
        <dbReference type="EMBL" id="OGZ31566.1"/>
    </source>
</evidence>
<gene>
    <name evidence="1" type="ORF">A3H02_02560</name>
</gene>
<name>A0A1G2F0C1_9BACT</name>
<organism evidence="1 2">
    <name type="scientific">Candidatus Niyogibacteria bacterium RIFCSPLOWO2_12_FULL_41_13</name>
    <dbReference type="NCBI Taxonomy" id="1801726"/>
    <lineage>
        <taxon>Bacteria</taxon>
        <taxon>Candidatus Niyogiibacteriota</taxon>
    </lineage>
</organism>
<protein>
    <submittedName>
        <fullName evidence="1">Uncharacterized protein</fullName>
    </submittedName>
</protein>
<comment type="caution">
    <text evidence="1">The sequence shown here is derived from an EMBL/GenBank/DDBJ whole genome shotgun (WGS) entry which is preliminary data.</text>
</comment>
<dbReference type="Proteomes" id="UP000176787">
    <property type="component" value="Unassembled WGS sequence"/>
</dbReference>
<proteinExistence type="predicted"/>
<accession>A0A1G2F0C1</accession>
<sequence length="77" mass="9293">MIKIHEIHPFYRCPIGHPELKLFFPGTIELRKKHEGLGFFCFCYYSTKEEFLELMEKERSGDFKYQSNAHYICLDKI</sequence>
<reference evidence="1 2" key="1">
    <citation type="journal article" date="2016" name="Nat. Commun.">
        <title>Thousands of microbial genomes shed light on interconnected biogeochemical processes in an aquifer system.</title>
        <authorList>
            <person name="Anantharaman K."/>
            <person name="Brown C.T."/>
            <person name="Hug L.A."/>
            <person name="Sharon I."/>
            <person name="Castelle C.J."/>
            <person name="Probst A.J."/>
            <person name="Thomas B.C."/>
            <person name="Singh A."/>
            <person name="Wilkins M.J."/>
            <person name="Karaoz U."/>
            <person name="Brodie E.L."/>
            <person name="Williams K.H."/>
            <person name="Hubbard S.S."/>
            <person name="Banfield J.F."/>
        </authorList>
    </citation>
    <scope>NUCLEOTIDE SEQUENCE [LARGE SCALE GENOMIC DNA]</scope>
</reference>